<organism evidence="1">
    <name type="scientific">viral metagenome</name>
    <dbReference type="NCBI Taxonomy" id="1070528"/>
    <lineage>
        <taxon>unclassified sequences</taxon>
        <taxon>metagenomes</taxon>
        <taxon>organismal metagenomes</taxon>
    </lineage>
</organism>
<dbReference type="AlphaFoldDB" id="A0A6H1ZNU8"/>
<accession>A0A6H1ZNU8</accession>
<proteinExistence type="predicted"/>
<sequence length="62" mass="7741">MKKEDTLKKLLKKQLQEFDCEFTEKDTDEELLRNDRIRKFLSTCQRQIIEEMRERINEETIY</sequence>
<dbReference type="EMBL" id="MT144144">
    <property type="protein sequence ID" value="QJA49596.1"/>
    <property type="molecule type" value="Genomic_DNA"/>
</dbReference>
<gene>
    <name evidence="1" type="ORF">TM448A01407_0015</name>
</gene>
<protein>
    <submittedName>
        <fullName evidence="1">Uncharacterized protein</fullName>
    </submittedName>
</protein>
<name>A0A6H1ZNU8_9ZZZZ</name>
<reference evidence="1" key="1">
    <citation type="submission" date="2020-03" db="EMBL/GenBank/DDBJ databases">
        <title>The deep terrestrial virosphere.</title>
        <authorList>
            <person name="Holmfeldt K."/>
            <person name="Nilsson E."/>
            <person name="Simone D."/>
            <person name="Lopez-Fernandez M."/>
            <person name="Wu X."/>
            <person name="de Brujin I."/>
            <person name="Lundin D."/>
            <person name="Andersson A."/>
            <person name="Bertilsson S."/>
            <person name="Dopson M."/>
        </authorList>
    </citation>
    <scope>NUCLEOTIDE SEQUENCE</scope>
    <source>
        <strain evidence="1">TM448A01407</strain>
    </source>
</reference>
<evidence type="ECO:0000313" key="1">
    <source>
        <dbReference type="EMBL" id="QJA49596.1"/>
    </source>
</evidence>